<comment type="similarity">
    <text evidence="8">Belongs to the nanos family.</text>
</comment>
<evidence type="ECO:0000256" key="4">
    <source>
        <dbReference type="ARBA" id="ARBA00022771"/>
    </source>
</evidence>
<dbReference type="GeneID" id="125271725"/>
<dbReference type="InterPro" id="IPR024161">
    <property type="entry name" value="Znf_nanos-typ"/>
</dbReference>
<dbReference type="PANTHER" id="PTHR12887">
    <property type="entry name" value="NANOS PROTEIN"/>
    <property type="match status" value="1"/>
</dbReference>
<dbReference type="GO" id="GO:0060293">
    <property type="term" value="C:germ plasm"/>
    <property type="evidence" value="ECO:0007669"/>
    <property type="project" value="UniProtKB-ARBA"/>
</dbReference>
<evidence type="ECO:0000256" key="1">
    <source>
        <dbReference type="ARBA" id="ARBA00004556"/>
    </source>
</evidence>
<keyword evidence="6 8" id="KW-0810">Translation regulation</keyword>
<evidence type="ECO:0000256" key="5">
    <source>
        <dbReference type="ARBA" id="ARBA00022833"/>
    </source>
</evidence>
<dbReference type="Gene3D" id="4.10.60.30">
    <property type="entry name" value="Nanos, RNA-binding domain"/>
    <property type="match status" value="1"/>
</dbReference>
<feature type="domain" description="Nanos-type" evidence="10">
    <location>
        <begin position="94"/>
        <end position="148"/>
    </location>
</feature>
<dbReference type="GO" id="GO:0008270">
    <property type="term" value="F:zinc ion binding"/>
    <property type="evidence" value="ECO:0007669"/>
    <property type="project" value="UniProtKB-KW"/>
</dbReference>
<evidence type="ECO:0000256" key="2">
    <source>
        <dbReference type="ARBA" id="ARBA00022490"/>
    </source>
</evidence>
<comment type="subcellular location">
    <subcellularLocation>
        <location evidence="1">Cytoplasm</location>
        <location evidence="1">Perinuclear region</location>
    </subcellularLocation>
</comment>
<evidence type="ECO:0000259" key="10">
    <source>
        <dbReference type="PROSITE" id="PS51522"/>
    </source>
</evidence>
<dbReference type="CTD" id="342977"/>
<dbReference type="GO" id="GO:0048471">
    <property type="term" value="C:perinuclear region of cytoplasm"/>
    <property type="evidence" value="ECO:0007669"/>
    <property type="project" value="UniProtKB-SubCell"/>
</dbReference>
<proteinExistence type="evidence at transcript level"/>
<keyword evidence="2" id="KW-0963">Cytoplasm</keyword>
<dbReference type="Pfam" id="PF05741">
    <property type="entry name" value="zf-nanos"/>
    <property type="match status" value="1"/>
</dbReference>
<feature type="compositionally biased region" description="Basic and acidic residues" evidence="9">
    <location>
        <begin position="67"/>
        <end position="76"/>
    </location>
</feature>
<dbReference type="PROSITE" id="PS51522">
    <property type="entry name" value="ZF_NANOS"/>
    <property type="match status" value="1"/>
</dbReference>
<accession>A0A678WD21</accession>
<protein>
    <submittedName>
        <fullName evidence="11">Nanos-like protein 3-like protein</fullName>
    </submittedName>
</protein>
<evidence type="ECO:0000256" key="3">
    <source>
        <dbReference type="ARBA" id="ARBA00022723"/>
    </source>
</evidence>
<dbReference type="FunFam" id="4.10.60.30:FF:000001">
    <property type="entry name" value="nanos homolog 3"/>
    <property type="match status" value="1"/>
</dbReference>
<dbReference type="InterPro" id="IPR008705">
    <property type="entry name" value="Nanos/Xcar2"/>
</dbReference>
<dbReference type="RefSeq" id="XP_048051870.1">
    <property type="nucleotide sequence ID" value="XM_048195913.1"/>
</dbReference>
<sequence>MAFSLLRYILSSHGSMESNNEDFQPWKDYMGLSDMIKGMQRAGEQSGAGDDKREPTAALMETPSDPTRARTPETKQKRSQQHCKSASIPPERKFCSFCKHNGEAEAVFTSHYLKDRNGNVTCPYLSQYVCPLCGATGASAHTKRFCPLVDKTYSSVYAKTTW</sequence>
<dbReference type="EMBL" id="MH215557">
    <property type="protein sequence ID" value="AYJ22255.1"/>
    <property type="molecule type" value="mRNA"/>
</dbReference>
<dbReference type="GO" id="GO:0006417">
    <property type="term" value="P:regulation of translation"/>
    <property type="evidence" value="ECO:0007669"/>
    <property type="project" value="UniProtKB-UniRule"/>
</dbReference>
<keyword evidence="7 8" id="KW-0694">RNA-binding</keyword>
<evidence type="ECO:0000256" key="8">
    <source>
        <dbReference type="PROSITE-ProRule" id="PRU00855"/>
    </source>
</evidence>
<dbReference type="GO" id="GO:0003723">
    <property type="term" value="F:RNA binding"/>
    <property type="evidence" value="ECO:0007669"/>
    <property type="project" value="UniProtKB-UniRule"/>
</dbReference>
<keyword evidence="4 8" id="KW-0863">Zinc-finger</keyword>
<evidence type="ECO:0000256" key="7">
    <source>
        <dbReference type="ARBA" id="ARBA00022884"/>
    </source>
</evidence>
<evidence type="ECO:0000256" key="9">
    <source>
        <dbReference type="SAM" id="MobiDB-lite"/>
    </source>
</evidence>
<evidence type="ECO:0000256" key="6">
    <source>
        <dbReference type="ARBA" id="ARBA00022845"/>
    </source>
</evidence>
<dbReference type="InterPro" id="IPR038129">
    <property type="entry name" value="Nanos_sf"/>
</dbReference>
<evidence type="ECO:0000313" key="11">
    <source>
        <dbReference type="EMBL" id="AYJ22255.1"/>
    </source>
</evidence>
<reference evidence="11" key="1">
    <citation type="submission" date="2018-04" db="EMBL/GenBank/DDBJ databases">
        <title>Molecular cloning and expression analysis of nanos3 gene from blunt snout bream (Megalobrama amblycephala).</title>
        <authorList>
            <person name="Wang H."/>
            <person name="Zhu L."/>
            <person name="Zhu Z."/>
            <person name="Sun Y."/>
        </authorList>
    </citation>
    <scope>NUCLEOTIDE SEQUENCE</scope>
</reference>
<keyword evidence="5" id="KW-0862">Zinc</keyword>
<dbReference type="AlphaFoldDB" id="A0A678WD21"/>
<dbReference type="KEGG" id="mamb:125271725"/>
<name>A0A678WD21_MEGAM</name>
<keyword evidence="3" id="KW-0479">Metal-binding</keyword>
<organism evidence="11">
    <name type="scientific">Megalobrama amblycephala</name>
    <name type="common">Chinese blunt snout bream</name>
    <name type="synonym">Brema carp</name>
    <dbReference type="NCBI Taxonomy" id="75352"/>
    <lineage>
        <taxon>Eukaryota</taxon>
        <taxon>Metazoa</taxon>
        <taxon>Chordata</taxon>
        <taxon>Craniata</taxon>
        <taxon>Vertebrata</taxon>
        <taxon>Euteleostomi</taxon>
        <taxon>Actinopterygii</taxon>
        <taxon>Neopterygii</taxon>
        <taxon>Teleostei</taxon>
        <taxon>Ostariophysi</taxon>
        <taxon>Cypriniformes</taxon>
        <taxon>Xenocyprididae</taxon>
        <taxon>Xenocypridinae</taxon>
        <taxon>Megalobrama</taxon>
    </lineage>
</organism>
<feature type="region of interest" description="Disordered" evidence="9">
    <location>
        <begin position="39"/>
        <end position="87"/>
    </location>
</feature>